<dbReference type="SUPFAM" id="SSF57850">
    <property type="entry name" value="RING/U-box"/>
    <property type="match status" value="1"/>
</dbReference>
<comment type="caution">
    <text evidence="3">The sequence shown here is derived from an EMBL/GenBank/DDBJ whole genome shotgun (WGS) entry which is preliminary data.</text>
</comment>
<keyword evidence="1" id="KW-0479">Metal-binding</keyword>
<keyword evidence="1" id="KW-0862">Zinc</keyword>
<gene>
    <name evidence="3" type="ORF">MHBO_002386</name>
</gene>
<organism evidence="3 4">
    <name type="scientific">Bonamia ostreae</name>
    <dbReference type="NCBI Taxonomy" id="126728"/>
    <lineage>
        <taxon>Eukaryota</taxon>
        <taxon>Sar</taxon>
        <taxon>Rhizaria</taxon>
        <taxon>Endomyxa</taxon>
        <taxon>Ascetosporea</taxon>
        <taxon>Haplosporida</taxon>
        <taxon>Bonamia</taxon>
    </lineage>
</organism>
<evidence type="ECO:0000313" key="4">
    <source>
        <dbReference type="Proteomes" id="UP001439008"/>
    </source>
</evidence>
<reference evidence="3 4" key="1">
    <citation type="journal article" date="2024" name="BMC Biol.">
        <title>Comparative genomics of Ascetosporea gives new insight into the evolutionary basis for animal parasitism in Rhizaria.</title>
        <authorList>
            <person name="Hiltunen Thoren M."/>
            <person name="Onut-Brannstrom I."/>
            <person name="Alfjorden A."/>
            <person name="Peckova H."/>
            <person name="Swords F."/>
            <person name="Hooper C."/>
            <person name="Holzer A.S."/>
            <person name="Bass D."/>
            <person name="Burki F."/>
        </authorList>
    </citation>
    <scope>NUCLEOTIDE SEQUENCE [LARGE SCALE GENOMIC DNA]</scope>
    <source>
        <strain evidence="3">20-A016</strain>
    </source>
</reference>
<sequence>MGLENKMFLENVSPELNCSICHLVLENPPSCKEGHLFCLKCISKWFFEKKINNSKILIEKRILIKSNCPVCKKDLLSSALNKSILAKKMIGRLKSKCKNNFFEYSKLDKECKWTGLYENFSDHDKNCPNRPYKCEKEHIFPFQNLLSHNANCKKTSKPFKEVFKNKIDLIDFSEPFGISNFSFSIAIFVVDKMQRRHIFENEASLCPQSLKWKVERFDKNIFV</sequence>
<name>A0ABV2AM51_9EUKA</name>
<dbReference type="PANTHER" id="PTHR10131:SF94">
    <property type="entry name" value="TNF RECEPTOR-ASSOCIATED FACTOR 4"/>
    <property type="match status" value="1"/>
</dbReference>
<proteinExistence type="predicted"/>
<dbReference type="InterPro" id="IPR013083">
    <property type="entry name" value="Znf_RING/FYVE/PHD"/>
</dbReference>
<protein>
    <recommendedName>
        <fullName evidence="2">RING-type domain-containing protein</fullName>
    </recommendedName>
</protein>
<dbReference type="SUPFAM" id="SSF49599">
    <property type="entry name" value="TRAF domain-like"/>
    <property type="match status" value="1"/>
</dbReference>
<evidence type="ECO:0000313" key="3">
    <source>
        <dbReference type="EMBL" id="MES1920746.1"/>
    </source>
</evidence>
<dbReference type="InterPro" id="IPR001841">
    <property type="entry name" value="Znf_RING"/>
</dbReference>
<dbReference type="Proteomes" id="UP001439008">
    <property type="component" value="Unassembled WGS sequence"/>
</dbReference>
<dbReference type="EMBL" id="JBDODL010000841">
    <property type="protein sequence ID" value="MES1920746.1"/>
    <property type="molecule type" value="Genomic_DNA"/>
</dbReference>
<evidence type="ECO:0000256" key="1">
    <source>
        <dbReference type="PROSITE-ProRule" id="PRU00175"/>
    </source>
</evidence>
<accession>A0ABV2AM51</accession>
<dbReference type="Gene3D" id="3.30.40.10">
    <property type="entry name" value="Zinc/RING finger domain, C3HC4 (zinc finger)"/>
    <property type="match status" value="1"/>
</dbReference>
<dbReference type="PANTHER" id="PTHR10131">
    <property type="entry name" value="TNF RECEPTOR ASSOCIATED FACTOR"/>
    <property type="match status" value="1"/>
</dbReference>
<keyword evidence="4" id="KW-1185">Reference proteome</keyword>
<dbReference type="PROSITE" id="PS50089">
    <property type="entry name" value="ZF_RING_2"/>
    <property type="match status" value="1"/>
</dbReference>
<keyword evidence="1" id="KW-0863">Zinc-finger</keyword>
<evidence type="ECO:0000259" key="2">
    <source>
        <dbReference type="PROSITE" id="PS50089"/>
    </source>
</evidence>
<feature type="domain" description="RING-type" evidence="2">
    <location>
        <begin position="18"/>
        <end position="72"/>
    </location>
</feature>